<feature type="domain" description="Ig-like" evidence="2">
    <location>
        <begin position="226"/>
        <end position="309"/>
    </location>
</feature>
<evidence type="ECO:0000259" key="2">
    <source>
        <dbReference type="PROSITE" id="PS50835"/>
    </source>
</evidence>
<dbReference type="EMBL" id="PGTK01000006">
    <property type="protein sequence ID" value="PJF30804.1"/>
    <property type="molecule type" value="Genomic_DNA"/>
</dbReference>
<dbReference type="InterPro" id="IPR001680">
    <property type="entry name" value="WD40_rpt"/>
</dbReference>
<protein>
    <recommendedName>
        <fullName evidence="2">Ig-like domain-containing protein</fullName>
    </recommendedName>
</protein>
<evidence type="ECO:0000313" key="4">
    <source>
        <dbReference type="Proteomes" id="UP000228921"/>
    </source>
</evidence>
<reference evidence="3 4" key="1">
    <citation type="submission" date="2017-11" db="EMBL/GenBank/DDBJ databases">
        <title>Evolution of Phototrophy in the Chloroflexi Phylum Driven by Horizontal Gene Transfer.</title>
        <authorList>
            <person name="Ward L.M."/>
            <person name="Hemp J."/>
            <person name="Shih P.M."/>
            <person name="Mcglynn S.E."/>
            <person name="Fischer W."/>
        </authorList>
    </citation>
    <scope>NUCLEOTIDE SEQUENCE [LARGE SCALE GENOMIC DNA]</scope>
    <source>
        <strain evidence="3">CP2_2F</strain>
    </source>
</reference>
<organism evidence="3 4">
    <name type="scientific">Candidatus Thermofonsia Clade 1 bacterium</name>
    <dbReference type="NCBI Taxonomy" id="2364210"/>
    <lineage>
        <taxon>Bacteria</taxon>
        <taxon>Bacillati</taxon>
        <taxon>Chloroflexota</taxon>
        <taxon>Candidatus Thermofontia</taxon>
        <taxon>Candidatus Thermofonsia Clade 1</taxon>
    </lineage>
</organism>
<feature type="repeat" description="WD" evidence="1">
    <location>
        <begin position="62"/>
        <end position="94"/>
    </location>
</feature>
<dbReference type="SUPFAM" id="SSF50978">
    <property type="entry name" value="WD40 repeat-like"/>
    <property type="match status" value="1"/>
</dbReference>
<keyword evidence="1" id="KW-0853">WD repeat</keyword>
<name>A0A2M8NZU1_9CHLR</name>
<dbReference type="PANTHER" id="PTHR19879">
    <property type="entry name" value="TRANSCRIPTION INITIATION FACTOR TFIID"/>
    <property type="match status" value="1"/>
</dbReference>
<dbReference type="PANTHER" id="PTHR19879:SF9">
    <property type="entry name" value="TRANSCRIPTION INITIATION FACTOR TFIID SUBUNIT 5"/>
    <property type="match status" value="1"/>
</dbReference>
<dbReference type="AlphaFoldDB" id="A0A2M8NZU1"/>
<dbReference type="InterPro" id="IPR015943">
    <property type="entry name" value="WD40/YVTN_repeat-like_dom_sf"/>
</dbReference>
<proteinExistence type="predicted"/>
<dbReference type="SMART" id="SM00320">
    <property type="entry name" value="WD40"/>
    <property type="match status" value="2"/>
</dbReference>
<comment type="caution">
    <text evidence="3">The sequence shown here is derived from an EMBL/GenBank/DDBJ whole genome shotgun (WGS) entry which is preliminary data.</text>
</comment>
<evidence type="ECO:0000256" key="1">
    <source>
        <dbReference type="PROSITE-ProRule" id="PRU00221"/>
    </source>
</evidence>
<gene>
    <name evidence="3" type="ORF">CUN51_06365</name>
</gene>
<sequence length="309" mass="33005">MAAMRWISALLVLIGVLGNGTPSHAQSRALMAWSASLNLIALGIADQVRLHDGQTQQLLAVLEGAGATLTALAWQPEGVLLATGDAEGRVCLWSGVDFTRQCSTSQGGAIRALAWQAEGAWLASAESERVRVWQVEPLVARHEWSAEGVVTALAWQADRLAVGGALRGTYEQGFLALYNIQGSLQRRYLAEMRPPLSLQSLADDQLGVSTPFEVFTWQSETGRYVPLYLPLEEGESVRGVAWSPDGAQTLIVVGARLLCFAEGAPYSAVRLSASGLSLAWAAEGQLAALLTDDSSLYLIAAARCEVMQP</sequence>
<dbReference type="Gene3D" id="2.130.10.10">
    <property type="entry name" value="YVTN repeat-like/Quinoprotein amine dehydrogenase"/>
    <property type="match status" value="1"/>
</dbReference>
<dbReference type="Proteomes" id="UP000228921">
    <property type="component" value="Unassembled WGS sequence"/>
</dbReference>
<evidence type="ECO:0000313" key="3">
    <source>
        <dbReference type="EMBL" id="PJF30804.1"/>
    </source>
</evidence>
<dbReference type="InterPro" id="IPR007110">
    <property type="entry name" value="Ig-like_dom"/>
</dbReference>
<dbReference type="InterPro" id="IPR024977">
    <property type="entry name" value="Apc4-like_WD40_dom"/>
</dbReference>
<dbReference type="InterPro" id="IPR036322">
    <property type="entry name" value="WD40_repeat_dom_sf"/>
</dbReference>
<dbReference type="PROSITE" id="PS50082">
    <property type="entry name" value="WD_REPEATS_2"/>
    <property type="match status" value="1"/>
</dbReference>
<dbReference type="PROSITE" id="PS50835">
    <property type="entry name" value="IG_LIKE"/>
    <property type="match status" value="1"/>
</dbReference>
<dbReference type="Pfam" id="PF00400">
    <property type="entry name" value="WD40"/>
    <property type="match status" value="1"/>
</dbReference>
<accession>A0A2M8NZU1</accession>
<dbReference type="Pfam" id="PF12894">
    <property type="entry name" value="ANAPC4_WD40"/>
    <property type="match status" value="1"/>
</dbReference>